<feature type="compositionally biased region" description="Basic and acidic residues" evidence="5">
    <location>
        <begin position="300"/>
        <end position="310"/>
    </location>
</feature>
<sequence length="342" mass="37688">MGGRRHCDNGSSGAVMARGSRSPDDGKSPSSRLSHRGASRAEQGEGKLHGVLWVIMTATQGGRWLEGVAGRPRRRLRGWRGPSLGGGGAGDRGLTRSSLGPHLKGPVPIFLHPSGLLAFALQREHKAAAATGEQWPPSYCLSYGASRTAQKERVKKMVARYDRGRGAGWLQWPRGVARGAVGWSQRLRFFAASRGHCNGFGSLPRSGRHTGWAPIASCVRRGGCSVLDVTKCRNGDYIHRVGRTARAGRTGLAISLVNQYEVEWYLLIEKLIGKKLPEYPAEEEEVMQLLESVTDARRMAHMEMKDDPGYKRKRRGREGDDETDEHFISLKNGKKSKKSKRR</sequence>
<dbReference type="OrthoDB" id="10261904at2759"/>
<dbReference type="GO" id="GO:0005829">
    <property type="term" value="C:cytosol"/>
    <property type="evidence" value="ECO:0007669"/>
    <property type="project" value="TreeGrafter"/>
</dbReference>
<evidence type="ECO:0000256" key="5">
    <source>
        <dbReference type="SAM" id="MobiDB-lite"/>
    </source>
</evidence>
<keyword evidence="1" id="KW-0547">Nucleotide-binding</keyword>
<proteinExistence type="predicted"/>
<feature type="region of interest" description="Disordered" evidence="5">
    <location>
        <begin position="300"/>
        <end position="342"/>
    </location>
</feature>
<dbReference type="GO" id="GO:0016787">
    <property type="term" value="F:hydrolase activity"/>
    <property type="evidence" value="ECO:0007669"/>
    <property type="project" value="UniProtKB-KW"/>
</dbReference>
<organism evidence="6 7">
    <name type="scientific">Colocasia esculenta</name>
    <name type="common">Wild taro</name>
    <name type="synonym">Arum esculentum</name>
    <dbReference type="NCBI Taxonomy" id="4460"/>
    <lineage>
        <taxon>Eukaryota</taxon>
        <taxon>Viridiplantae</taxon>
        <taxon>Streptophyta</taxon>
        <taxon>Embryophyta</taxon>
        <taxon>Tracheophyta</taxon>
        <taxon>Spermatophyta</taxon>
        <taxon>Magnoliopsida</taxon>
        <taxon>Liliopsida</taxon>
        <taxon>Araceae</taxon>
        <taxon>Aroideae</taxon>
        <taxon>Colocasieae</taxon>
        <taxon>Colocasia</taxon>
    </lineage>
</organism>
<gene>
    <name evidence="6" type="ORF">Taro_006256</name>
</gene>
<dbReference type="InterPro" id="IPR027417">
    <property type="entry name" value="P-loop_NTPase"/>
</dbReference>
<dbReference type="EMBL" id="NMUH01000183">
    <property type="protein sequence ID" value="MQL73924.1"/>
    <property type="molecule type" value="Genomic_DNA"/>
</dbReference>
<keyword evidence="4" id="KW-0067">ATP-binding</keyword>
<evidence type="ECO:0000256" key="3">
    <source>
        <dbReference type="ARBA" id="ARBA00022806"/>
    </source>
</evidence>
<name>A0A843TX55_COLES</name>
<accession>A0A843TX55</accession>
<dbReference type="PANTHER" id="PTHR47959:SF24">
    <property type="entry name" value="ATP-DEPENDENT RNA HELICASE"/>
    <property type="match status" value="1"/>
</dbReference>
<dbReference type="GO" id="GO:0005524">
    <property type="term" value="F:ATP binding"/>
    <property type="evidence" value="ECO:0007669"/>
    <property type="project" value="UniProtKB-KW"/>
</dbReference>
<evidence type="ECO:0000256" key="1">
    <source>
        <dbReference type="ARBA" id="ARBA00022741"/>
    </source>
</evidence>
<keyword evidence="3" id="KW-0347">Helicase</keyword>
<dbReference type="PANTHER" id="PTHR47959">
    <property type="entry name" value="ATP-DEPENDENT RNA HELICASE RHLE-RELATED"/>
    <property type="match status" value="1"/>
</dbReference>
<dbReference type="Proteomes" id="UP000652761">
    <property type="component" value="Unassembled WGS sequence"/>
</dbReference>
<dbReference type="GO" id="GO:0003724">
    <property type="term" value="F:RNA helicase activity"/>
    <property type="evidence" value="ECO:0007669"/>
    <property type="project" value="TreeGrafter"/>
</dbReference>
<protein>
    <submittedName>
        <fullName evidence="6">Uncharacterized protein</fullName>
    </submittedName>
</protein>
<feature type="region of interest" description="Disordered" evidence="5">
    <location>
        <begin position="75"/>
        <end position="98"/>
    </location>
</feature>
<feature type="region of interest" description="Disordered" evidence="5">
    <location>
        <begin position="1"/>
        <end position="43"/>
    </location>
</feature>
<reference evidence="6" key="1">
    <citation type="submission" date="2017-07" db="EMBL/GenBank/DDBJ databases">
        <title>Taro Niue Genome Assembly and Annotation.</title>
        <authorList>
            <person name="Atibalentja N."/>
            <person name="Keating K."/>
            <person name="Fields C.J."/>
        </authorList>
    </citation>
    <scope>NUCLEOTIDE SEQUENCE</scope>
    <source>
        <strain evidence="6">Niue_2</strain>
        <tissue evidence="6">Leaf</tissue>
    </source>
</reference>
<dbReference type="Gene3D" id="3.40.50.300">
    <property type="entry name" value="P-loop containing nucleotide triphosphate hydrolases"/>
    <property type="match status" value="1"/>
</dbReference>
<dbReference type="InterPro" id="IPR050079">
    <property type="entry name" value="DEAD_box_RNA_helicase"/>
</dbReference>
<evidence type="ECO:0000313" key="6">
    <source>
        <dbReference type="EMBL" id="MQL73924.1"/>
    </source>
</evidence>
<comment type="caution">
    <text evidence="6">The sequence shown here is derived from an EMBL/GenBank/DDBJ whole genome shotgun (WGS) entry which is preliminary data.</text>
</comment>
<evidence type="ECO:0000256" key="4">
    <source>
        <dbReference type="ARBA" id="ARBA00022840"/>
    </source>
</evidence>
<evidence type="ECO:0000256" key="2">
    <source>
        <dbReference type="ARBA" id="ARBA00022801"/>
    </source>
</evidence>
<evidence type="ECO:0000313" key="7">
    <source>
        <dbReference type="Proteomes" id="UP000652761"/>
    </source>
</evidence>
<keyword evidence="7" id="KW-1185">Reference proteome</keyword>
<keyword evidence="2" id="KW-0378">Hydrolase</keyword>
<feature type="compositionally biased region" description="Basic residues" evidence="5">
    <location>
        <begin position="332"/>
        <end position="342"/>
    </location>
</feature>
<dbReference type="SUPFAM" id="SSF52540">
    <property type="entry name" value="P-loop containing nucleoside triphosphate hydrolases"/>
    <property type="match status" value="1"/>
</dbReference>
<dbReference type="AlphaFoldDB" id="A0A843TX55"/>